<name>D8LKA4_ECTSI</name>
<keyword evidence="2" id="KW-1185">Reference proteome</keyword>
<proteinExistence type="predicted"/>
<sequence length="49" mass="5257">MYQVLSRVPLMRGRLVTMPGSGGDSLVIPDEAPYLPCKTKVRVRALGAG</sequence>
<dbReference type="AlphaFoldDB" id="D8LKA4"/>
<gene>
    <name evidence="1" type="ORF">Esi_0292_0007</name>
</gene>
<accession>D8LKA4</accession>
<protein>
    <submittedName>
        <fullName evidence="1">Uncharacterized protein</fullName>
    </submittedName>
</protein>
<reference evidence="1 2" key="1">
    <citation type="journal article" date="2010" name="Nature">
        <title>The Ectocarpus genome and the independent evolution of multicellularity in brown algae.</title>
        <authorList>
            <person name="Cock J.M."/>
            <person name="Sterck L."/>
            <person name="Rouze P."/>
            <person name="Scornet D."/>
            <person name="Allen A.E."/>
            <person name="Amoutzias G."/>
            <person name="Anthouard V."/>
            <person name="Artiguenave F."/>
            <person name="Aury J.M."/>
            <person name="Badger J.H."/>
            <person name="Beszteri B."/>
            <person name="Billiau K."/>
            <person name="Bonnet E."/>
            <person name="Bothwell J.H."/>
            <person name="Bowler C."/>
            <person name="Boyen C."/>
            <person name="Brownlee C."/>
            <person name="Carrano C.J."/>
            <person name="Charrier B."/>
            <person name="Cho G.Y."/>
            <person name="Coelho S.M."/>
            <person name="Collen J."/>
            <person name="Corre E."/>
            <person name="Da Silva C."/>
            <person name="Delage L."/>
            <person name="Delaroque N."/>
            <person name="Dittami S.M."/>
            <person name="Doulbeau S."/>
            <person name="Elias M."/>
            <person name="Farnham G."/>
            <person name="Gachon C.M."/>
            <person name="Gschloessl B."/>
            <person name="Heesch S."/>
            <person name="Jabbari K."/>
            <person name="Jubin C."/>
            <person name="Kawai H."/>
            <person name="Kimura K."/>
            <person name="Kloareg B."/>
            <person name="Kupper F.C."/>
            <person name="Lang D."/>
            <person name="Le Bail A."/>
            <person name="Leblanc C."/>
            <person name="Lerouge P."/>
            <person name="Lohr M."/>
            <person name="Lopez P.J."/>
            <person name="Martens C."/>
            <person name="Maumus F."/>
            <person name="Michel G."/>
            <person name="Miranda-Saavedra D."/>
            <person name="Morales J."/>
            <person name="Moreau H."/>
            <person name="Motomura T."/>
            <person name="Nagasato C."/>
            <person name="Napoli C.A."/>
            <person name="Nelson D.R."/>
            <person name="Nyvall-Collen P."/>
            <person name="Peters A.F."/>
            <person name="Pommier C."/>
            <person name="Potin P."/>
            <person name="Poulain J."/>
            <person name="Quesneville H."/>
            <person name="Read B."/>
            <person name="Rensing S.A."/>
            <person name="Ritter A."/>
            <person name="Rousvoal S."/>
            <person name="Samanta M."/>
            <person name="Samson G."/>
            <person name="Schroeder D.C."/>
            <person name="Segurens B."/>
            <person name="Strittmatter M."/>
            <person name="Tonon T."/>
            <person name="Tregear J.W."/>
            <person name="Valentin K."/>
            <person name="von Dassow P."/>
            <person name="Yamagishi T."/>
            <person name="Van de Peer Y."/>
            <person name="Wincker P."/>
        </authorList>
    </citation>
    <scope>NUCLEOTIDE SEQUENCE [LARGE SCALE GENOMIC DNA]</scope>
    <source>
        <strain evidence="2">Ec32 / CCAP1310/4</strain>
    </source>
</reference>
<organism evidence="1 2">
    <name type="scientific">Ectocarpus siliculosus</name>
    <name type="common">Brown alga</name>
    <name type="synonym">Conferva siliculosa</name>
    <dbReference type="NCBI Taxonomy" id="2880"/>
    <lineage>
        <taxon>Eukaryota</taxon>
        <taxon>Sar</taxon>
        <taxon>Stramenopiles</taxon>
        <taxon>Ochrophyta</taxon>
        <taxon>PX clade</taxon>
        <taxon>Phaeophyceae</taxon>
        <taxon>Ectocarpales</taxon>
        <taxon>Ectocarpaceae</taxon>
        <taxon>Ectocarpus</taxon>
    </lineage>
</organism>
<evidence type="ECO:0000313" key="1">
    <source>
        <dbReference type="EMBL" id="CBN76049.1"/>
    </source>
</evidence>
<dbReference type="EMBL" id="FN649727">
    <property type="protein sequence ID" value="CBN76049.1"/>
    <property type="molecule type" value="Genomic_DNA"/>
</dbReference>
<dbReference type="InParanoid" id="D8LKA4"/>
<evidence type="ECO:0000313" key="2">
    <source>
        <dbReference type="Proteomes" id="UP000002630"/>
    </source>
</evidence>
<dbReference type="EMBL" id="FN648478">
    <property type="protein sequence ID" value="CBN76049.1"/>
    <property type="molecule type" value="Genomic_DNA"/>
</dbReference>
<dbReference type="Proteomes" id="UP000002630">
    <property type="component" value="Linkage Group LG02"/>
</dbReference>